<feature type="compositionally biased region" description="Basic and acidic residues" evidence="1">
    <location>
        <begin position="40"/>
        <end position="52"/>
    </location>
</feature>
<dbReference type="OrthoDB" id="10458896at2759"/>
<organism evidence="2 3">
    <name type="scientific">Parasponia andersonii</name>
    <name type="common">Sponia andersonii</name>
    <dbReference type="NCBI Taxonomy" id="3476"/>
    <lineage>
        <taxon>Eukaryota</taxon>
        <taxon>Viridiplantae</taxon>
        <taxon>Streptophyta</taxon>
        <taxon>Embryophyta</taxon>
        <taxon>Tracheophyta</taxon>
        <taxon>Spermatophyta</taxon>
        <taxon>Magnoliopsida</taxon>
        <taxon>eudicotyledons</taxon>
        <taxon>Gunneridae</taxon>
        <taxon>Pentapetalae</taxon>
        <taxon>rosids</taxon>
        <taxon>fabids</taxon>
        <taxon>Rosales</taxon>
        <taxon>Cannabaceae</taxon>
        <taxon>Parasponia</taxon>
    </lineage>
</organism>
<proteinExistence type="predicted"/>
<accession>A0A2P5DTX2</accession>
<gene>
    <name evidence="2" type="ORF">PanWU01x14_034160</name>
</gene>
<dbReference type="Proteomes" id="UP000237105">
    <property type="component" value="Unassembled WGS sequence"/>
</dbReference>
<evidence type="ECO:0000256" key="1">
    <source>
        <dbReference type="SAM" id="MobiDB-lite"/>
    </source>
</evidence>
<sequence length="77" mass="8525">VKVLETLSKILINECSNPSFICKDDITYSDATRNPDTGDDIGHSKDPIGDESSRANRQWNFLKILDLVVEEGEEDGG</sequence>
<evidence type="ECO:0000313" key="3">
    <source>
        <dbReference type="Proteomes" id="UP000237105"/>
    </source>
</evidence>
<comment type="caution">
    <text evidence="2">The sequence shown here is derived from an EMBL/GenBank/DDBJ whole genome shotgun (WGS) entry which is preliminary data.</text>
</comment>
<protein>
    <submittedName>
        <fullName evidence="2">Uncharacterized protein</fullName>
    </submittedName>
</protein>
<dbReference type="AlphaFoldDB" id="A0A2P5DTX2"/>
<reference evidence="3" key="1">
    <citation type="submission" date="2016-06" db="EMBL/GenBank/DDBJ databases">
        <title>Parallel loss of symbiosis genes in relatives of nitrogen-fixing non-legume Parasponia.</title>
        <authorList>
            <person name="Van Velzen R."/>
            <person name="Holmer R."/>
            <person name="Bu F."/>
            <person name="Rutten L."/>
            <person name="Van Zeijl A."/>
            <person name="Liu W."/>
            <person name="Santuari L."/>
            <person name="Cao Q."/>
            <person name="Sharma T."/>
            <person name="Shen D."/>
            <person name="Roswanjaya Y."/>
            <person name="Wardhani T."/>
            <person name="Kalhor M.S."/>
            <person name="Jansen J."/>
            <person name="Van den Hoogen J."/>
            <person name="Gungor B."/>
            <person name="Hartog M."/>
            <person name="Hontelez J."/>
            <person name="Verver J."/>
            <person name="Yang W.-C."/>
            <person name="Schijlen E."/>
            <person name="Repin R."/>
            <person name="Schilthuizen M."/>
            <person name="Schranz E."/>
            <person name="Heidstra R."/>
            <person name="Miyata K."/>
            <person name="Fedorova E."/>
            <person name="Kohlen W."/>
            <person name="Bisseling T."/>
            <person name="Smit S."/>
            <person name="Geurts R."/>
        </authorList>
    </citation>
    <scope>NUCLEOTIDE SEQUENCE [LARGE SCALE GENOMIC DNA]</scope>
    <source>
        <strain evidence="3">cv. WU1-14</strain>
    </source>
</reference>
<feature type="region of interest" description="Disordered" evidence="1">
    <location>
        <begin position="32"/>
        <end position="52"/>
    </location>
</feature>
<evidence type="ECO:0000313" key="2">
    <source>
        <dbReference type="EMBL" id="PON76730.1"/>
    </source>
</evidence>
<name>A0A2P5DTX2_PARAD</name>
<keyword evidence="3" id="KW-1185">Reference proteome</keyword>
<dbReference type="EMBL" id="JXTB01000017">
    <property type="protein sequence ID" value="PON76730.1"/>
    <property type="molecule type" value="Genomic_DNA"/>
</dbReference>
<feature type="non-terminal residue" evidence="2">
    <location>
        <position position="1"/>
    </location>
</feature>